<dbReference type="Gene3D" id="2.40.10.10">
    <property type="entry name" value="Trypsin-like serine proteases"/>
    <property type="match status" value="2"/>
</dbReference>
<evidence type="ECO:0000256" key="7">
    <source>
        <dbReference type="ARBA" id="ARBA00023157"/>
    </source>
</evidence>
<feature type="domain" description="Peptidase S1" evidence="9">
    <location>
        <begin position="38"/>
        <end position="265"/>
    </location>
</feature>
<organism evidence="10 11">
    <name type="scientific">Drosophila mauritiana</name>
    <name type="common">Fruit fly</name>
    <dbReference type="NCBI Taxonomy" id="7226"/>
    <lineage>
        <taxon>Eukaryota</taxon>
        <taxon>Metazoa</taxon>
        <taxon>Ecdysozoa</taxon>
        <taxon>Arthropoda</taxon>
        <taxon>Hexapoda</taxon>
        <taxon>Insecta</taxon>
        <taxon>Pterygota</taxon>
        <taxon>Neoptera</taxon>
        <taxon>Endopterygota</taxon>
        <taxon>Diptera</taxon>
        <taxon>Brachycera</taxon>
        <taxon>Muscomorpha</taxon>
        <taxon>Ephydroidea</taxon>
        <taxon>Drosophilidae</taxon>
        <taxon>Drosophila</taxon>
        <taxon>Sophophora</taxon>
    </lineage>
</organism>
<dbReference type="InterPro" id="IPR001314">
    <property type="entry name" value="Peptidase_S1A"/>
</dbReference>
<evidence type="ECO:0000256" key="2">
    <source>
        <dbReference type="ARBA" id="ARBA00022670"/>
    </source>
</evidence>
<reference evidence="11" key="1">
    <citation type="submission" date="2025-08" db="UniProtKB">
        <authorList>
            <consortium name="RefSeq"/>
        </authorList>
    </citation>
    <scope>IDENTIFICATION</scope>
    <source>
        <strain evidence="11">Mau12</strain>
        <tissue evidence="11">Whole Body</tissue>
    </source>
</reference>
<keyword evidence="7" id="KW-1015">Disulfide bond</keyword>
<dbReference type="Proteomes" id="UP000515162">
    <property type="component" value="Chromosome 2L"/>
</dbReference>
<feature type="chain" id="PRO_5028446496" evidence="8">
    <location>
        <begin position="17"/>
        <end position="292"/>
    </location>
</feature>
<dbReference type="SUPFAM" id="SSF50494">
    <property type="entry name" value="Trypsin-like serine proteases"/>
    <property type="match status" value="1"/>
</dbReference>
<evidence type="ECO:0000256" key="3">
    <source>
        <dbReference type="ARBA" id="ARBA00022729"/>
    </source>
</evidence>
<dbReference type="PANTHER" id="PTHR24276:SF96">
    <property type="entry name" value="PEPTIDASE S1 DOMAIN-CONTAINING PROTEIN"/>
    <property type="match status" value="1"/>
</dbReference>
<keyword evidence="6" id="KW-0865">Zymogen</keyword>
<name>A0A6P8KWU0_DROMA</name>
<dbReference type="InterPro" id="IPR050430">
    <property type="entry name" value="Peptidase_S1"/>
</dbReference>
<dbReference type="RefSeq" id="XP_033173633.1">
    <property type="nucleotide sequence ID" value="XM_033317742.1"/>
</dbReference>
<dbReference type="GO" id="GO:0006508">
    <property type="term" value="P:proteolysis"/>
    <property type="evidence" value="ECO:0007669"/>
    <property type="project" value="UniProtKB-KW"/>
</dbReference>
<dbReference type="GeneID" id="117150722"/>
<keyword evidence="10" id="KW-1185">Reference proteome</keyword>
<evidence type="ECO:0000256" key="6">
    <source>
        <dbReference type="ARBA" id="ARBA00023145"/>
    </source>
</evidence>
<evidence type="ECO:0000259" key="9">
    <source>
        <dbReference type="PROSITE" id="PS50240"/>
    </source>
</evidence>
<evidence type="ECO:0000313" key="10">
    <source>
        <dbReference type="Proteomes" id="UP000515162"/>
    </source>
</evidence>
<dbReference type="PANTHER" id="PTHR24276">
    <property type="entry name" value="POLYSERASE-RELATED"/>
    <property type="match status" value="1"/>
</dbReference>
<evidence type="ECO:0000256" key="1">
    <source>
        <dbReference type="ARBA" id="ARBA00007664"/>
    </source>
</evidence>
<evidence type="ECO:0000313" key="11">
    <source>
        <dbReference type="RefSeq" id="XP_033173633.1"/>
    </source>
</evidence>
<dbReference type="PROSITE" id="PS50240">
    <property type="entry name" value="TRYPSIN_DOM"/>
    <property type="match status" value="1"/>
</dbReference>
<dbReference type="FunFam" id="2.40.10.10:FF:000068">
    <property type="entry name" value="transmembrane protease serine 2"/>
    <property type="match status" value="1"/>
</dbReference>
<protein>
    <submittedName>
        <fullName evidence="11">Trypsin-2</fullName>
    </submittedName>
</protein>
<accession>A0A6P8KWU0</accession>
<dbReference type="InterPro" id="IPR001254">
    <property type="entry name" value="Trypsin_dom"/>
</dbReference>
<keyword evidence="2" id="KW-0645">Protease</keyword>
<dbReference type="GO" id="GO:0004252">
    <property type="term" value="F:serine-type endopeptidase activity"/>
    <property type="evidence" value="ECO:0007669"/>
    <property type="project" value="InterPro"/>
</dbReference>
<evidence type="ECO:0000256" key="8">
    <source>
        <dbReference type="SAM" id="SignalP"/>
    </source>
</evidence>
<dbReference type="PRINTS" id="PR00722">
    <property type="entry name" value="CHYMOTRYPSIN"/>
</dbReference>
<evidence type="ECO:0000256" key="4">
    <source>
        <dbReference type="ARBA" id="ARBA00022801"/>
    </source>
</evidence>
<dbReference type="InterPro" id="IPR009003">
    <property type="entry name" value="Peptidase_S1_PA"/>
</dbReference>
<keyword evidence="3 8" id="KW-0732">Signal</keyword>
<evidence type="ECO:0000256" key="5">
    <source>
        <dbReference type="ARBA" id="ARBA00022825"/>
    </source>
</evidence>
<dbReference type="Pfam" id="PF00089">
    <property type="entry name" value="Trypsin"/>
    <property type="match status" value="1"/>
</dbReference>
<gene>
    <name evidence="11" type="primary">LOC117150722</name>
</gene>
<dbReference type="InterPro" id="IPR043504">
    <property type="entry name" value="Peptidase_S1_PA_chymotrypsin"/>
</dbReference>
<sequence length="292" mass="33063">MLLAYFLLLKIALVFPKNITTIRINHYHEPTYSHLSSYLVSLRTRKYIHTPGDNHFCTGVILTNRHVLTSAHCITDKNGVMMSPKRIVVALCASLFKTPESEEFVVDIHNMIIHPYYHRNQHNDIAIIKLKRFVKLDGHHLAPVVLGNSSLEVGNDCKTIGGIFGLRRQRFGSFHSMLLVNVELRPFDECLKVKKSLMAARPENEDLICVKSTEKQLCTTDFGGPLFCNGQLYGIALGSINCSSPDPVFFSDVSFYNSWVTKIISEAVDHSRPFIAERYSFMSFIILILSVV</sequence>
<keyword evidence="4" id="KW-0378">Hydrolase</keyword>
<dbReference type="SMART" id="SM00020">
    <property type="entry name" value="Tryp_SPc"/>
    <property type="match status" value="1"/>
</dbReference>
<keyword evidence="5" id="KW-0720">Serine protease</keyword>
<comment type="similarity">
    <text evidence="1">Belongs to the peptidase S1 family.</text>
</comment>
<feature type="signal peptide" evidence="8">
    <location>
        <begin position="1"/>
        <end position="16"/>
    </location>
</feature>
<dbReference type="AlphaFoldDB" id="A0A6P8KWU0"/>
<proteinExistence type="inferred from homology"/>